<evidence type="ECO:0000256" key="1">
    <source>
        <dbReference type="SAM" id="Phobius"/>
    </source>
</evidence>
<reference evidence="2" key="1">
    <citation type="submission" date="2022-07" db="EMBL/GenBank/DDBJ databases">
        <title>Genome analysis of Parmales, a sister group of diatoms, reveals the evolutionary specialization of diatoms from phago-mixotrophs to photoautotrophs.</title>
        <authorList>
            <person name="Ban H."/>
            <person name="Sato S."/>
            <person name="Yoshikawa S."/>
            <person name="Kazumasa Y."/>
            <person name="Nakamura Y."/>
            <person name="Ichinomiya M."/>
            <person name="Saitoh K."/>
            <person name="Sato N."/>
            <person name="Blanc-Mathieu R."/>
            <person name="Endo H."/>
            <person name="Kuwata A."/>
            <person name="Ogata H."/>
        </authorList>
    </citation>
    <scope>NUCLEOTIDE SEQUENCE</scope>
</reference>
<protein>
    <submittedName>
        <fullName evidence="2">Uncharacterized protein</fullName>
    </submittedName>
</protein>
<feature type="transmembrane region" description="Helical" evidence="1">
    <location>
        <begin position="186"/>
        <end position="208"/>
    </location>
</feature>
<keyword evidence="1" id="KW-0812">Transmembrane</keyword>
<organism evidence="2 3">
    <name type="scientific">Triparma retinervis</name>
    <dbReference type="NCBI Taxonomy" id="2557542"/>
    <lineage>
        <taxon>Eukaryota</taxon>
        <taxon>Sar</taxon>
        <taxon>Stramenopiles</taxon>
        <taxon>Ochrophyta</taxon>
        <taxon>Bolidophyceae</taxon>
        <taxon>Parmales</taxon>
        <taxon>Triparmaceae</taxon>
        <taxon>Triparma</taxon>
    </lineage>
</organism>
<evidence type="ECO:0000313" key="3">
    <source>
        <dbReference type="Proteomes" id="UP001165082"/>
    </source>
</evidence>
<feature type="transmembrane region" description="Helical" evidence="1">
    <location>
        <begin position="157"/>
        <end position="180"/>
    </location>
</feature>
<keyword evidence="1" id="KW-0472">Membrane</keyword>
<gene>
    <name evidence="2" type="ORF">TrRE_jg11095</name>
</gene>
<name>A0A9W6ZCR1_9STRA</name>
<comment type="caution">
    <text evidence="2">The sequence shown here is derived from an EMBL/GenBank/DDBJ whole genome shotgun (WGS) entry which is preliminary data.</text>
</comment>
<feature type="transmembrane region" description="Helical" evidence="1">
    <location>
        <begin position="71"/>
        <end position="92"/>
    </location>
</feature>
<accession>A0A9W6ZCR1</accession>
<keyword evidence="1" id="KW-1133">Transmembrane helix</keyword>
<keyword evidence="3" id="KW-1185">Reference proteome</keyword>
<dbReference type="AlphaFoldDB" id="A0A9W6ZCR1"/>
<sequence>MDQRLGRKKPKQRTPEYGFTTWSAADKATLQKTIDPLQNAFRKQPAGFLHSEATTLLCAPREEVYDRLTSFLSTCCMVSGLVLSAVAGAALHPLKAGDFADDKESVVEAFNVVASLTVATQFCVVLYSTFTLYILISSAHNPSAVYRALMHMQRWIGFLEFATFVPAMGTFGLIALAAYLHCGRTAGGIVLAACAALAVGFQAAFVAMCNKAFPYNSWAWATVASAAYPWLSPRVEKDARAHGELLLAQAKDGVLGALDKNNNYVIDAKGAAEESASRAELSPWVEGAIGPLQPTDLRLLVEQLLEAGLTRER</sequence>
<proteinExistence type="predicted"/>
<dbReference type="EMBL" id="BRXZ01001925">
    <property type="protein sequence ID" value="GMH49811.1"/>
    <property type="molecule type" value="Genomic_DNA"/>
</dbReference>
<feature type="transmembrane region" description="Helical" evidence="1">
    <location>
        <begin position="112"/>
        <end position="136"/>
    </location>
</feature>
<feature type="non-terminal residue" evidence="2">
    <location>
        <position position="313"/>
    </location>
</feature>
<evidence type="ECO:0000313" key="2">
    <source>
        <dbReference type="EMBL" id="GMH49811.1"/>
    </source>
</evidence>
<dbReference type="Proteomes" id="UP001165082">
    <property type="component" value="Unassembled WGS sequence"/>
</dbReference>